<dbReference type="STRING" id="84531.LA76x_0984"/>
<dbReference type="KEGG" id="laq:GLA29479_2171"/>
<dbReference type="Gene3D" id="3.75.10.10">
    <property type="entry name" value="L-arginine/glycine Amidinotransferase, Chain A"/>
    <property type="match status" value="1"/>
</dbReference>
<dbReference type="OrthoDB" id="9788268at2"/>
<accession>A0A0S2DX86</accession>
<dbReference type="Pfam" id="PF19420">
    <property type="entry name" value="DDAH_eukar"/>
    <property type="match status" value="1"/>
</dbReference>
<protein>
    <submittedName>
        <fullName evidence="1">Amidinotransferase family protein</fullName>
    </submittedName>
</protein>
<dbReference type="EMBL" id="CP011129">
    <property type="protein sequence ID" value="ALN79145.1"/>
    <property type="molecule type" value="Genomic_DNA"/>
</dbReference>
<dbReference type="RefSeq" id="WP_057916804.1">
    <property type="nucleotide sequence ID" value="NZ_CP011129.1"/>
</dbReference>
<reference evidence="1 2" key="1">
    <citation type="journal article" date="2015" name="BMC Genomics">
        <title>Comparative genomics and metabolic profiling of the genus Lysobacter.</title>
        <authorList>
            <person name="de Bruijn I."/>
            <person name="Cheng X."/>
            <person name="de Jager V."/>
            <person name="Exposito R.G."/>
            <person name="Watrous J."/>
            <person name="Patel N."/>
            <person name="Postma J."/>
            <person name="Dorrestein P.C."/>
            <person name="Kobayashi D."/>
            <person name="Raaijmakers J.M."/>
        </authorList>
    </citation>
    <scope>NUCLEOTIDE SEQUENCE [LARGE SCALE GENOMIC DNA]</scope>
    <source>
        <strain evidence="1 2">76</strain>
    </source>
</reference>
<proteinExistence type="predicted"/>
<dbReference type="Proteomes" id="UP000060787">
    <property type="component" value="Chromosome"/>
</dbReference>
<dbReference type="GO" id="GO:0016740">
    <property type="term" value="F:transferase activity"/>
    <property type="evidence" value="ECO:0007669"/>
    <property type="project" value="UniProtKB-KW"/>
</dbReference>
<dbReference type="PANTHER" id="PTHR43224:SF1">
    <property type="entry name" value="AMIDINOTRANSFERASE"/>
    <property type="match status" value="1"/>
</dbReference>
<organism evidence="1 2">
    <name type="scientific">Lysobacter antibioticus</name>
    <dbReference type="NCBI Taxonomy" id="84531"/>
    <lineage>
        <taxon>Bacteria</taxon>
        <taxon>Pseudomonadati</taxon>
        <taxon>Pseudomonadota</taxon>
        <taxon>Gammaproteobacteria</taxon>
        <taxon>Lysobacterales</taxon>
        <taxon>Lysobacteraceae</taxon>
        <taxon>Lysobacter</taxon>
    </lineage>
</organism>
<gene>
    <name evidence="1" type="ORF">LA76x_0984</name>
</gene>
<dbReference type="PANTHER" id="PTHR43224">
    <property type="entry name" value="AMIDINOTRANSFERASE"/>
    <property type="match status" value="1"/>
</dbReference>
<dbReference type="eggNOG" id="COG4874">
    <property type="taxonomic scope" value="Bacteria"/>
</dbReference>
<dbReference type="KEGG" id="lab:LA76x_0984"/>
<dbReference type="PATRIC" id="fig|84531.7.peg.2130"/>
<evidence type="ECO:0000313" key="1">
    <source>
        <dbReference type="EMBL" id="ALN79145.1"/>
    </source>
</evidence>
<dbReference type="InterPro" id="IPR014541">
    <property type="entry name" value="Amdntrnsf_FN0238"/>
</dbReference>
<name>A0A0S2DX86_LYSAN</name>
<evidence type="ECO:0000313" key="2">
    <source>
        <dbReference type="Proteomes" id="UP000060787"/>
    </source>
</evidence>
<dbReference type="SUPFAM" id="SSF55909">
    <property type="entry name" value="Pentein"/>
    <property type="match status" value="1"/>
</dbReference>
<dbReference type="AlphaFoldDB" id="A0A0S2DX86"/>
<keyword evidence="2" id="KW-1185">Reference proteome</keyword>
<sequence length="313" mass="32913">MITRDPDVFFTQAGRLAADFGPATARAAFLVAPDGFARAEQSAGDNRYMAQAADFDPGRASAQHRELQRRLSAVLPTICFAGDPDTPDALFPNNVFATGRPDAARQPGGAPRYLVGRMRHPVRQREAGRADIRAFFGQVLGYEEVDLSLQAHPCELTGALVVDRVRGLGYAGLSERCDEAGARLMHEALGLRATLLFELAPGEYHTNVVLAVLAGRAALVSPAGFAEPALASAIAGFYAPHGMILAAAEHAAFVANSIALSADRVWMSAAAGRVLAEHTRAGLAAAGFALETVELDAIEAGGGSLRCCVGEIY</sequence>
<keyword evidence="1" id="KW-0808">Transferase</keyword>